<dbReference type="WBParaSite" id="scaffold9918_cov286.g14373">
    <property type="protein sequence ID" value="scaffold9918_cov286.g14373"/>
    <property type="gene ID" value="scaffold9918_cov286.g14373"/>
</dbReference>
<evidence type="ECO:0000256" key="4">
    <source>
        <dbReference type="ARBA" id="ARBA00022833"/>
    </source>
</evidence>
<dbReference type="AlphaFoldDB" id="A0A915NEQ2"/>
<evidence type="ECO:0000256" key="2">
    <source>
        <dbReference type="ARBA" id="ARBA00022723"/>
    </source>
</evidence>
<keyword evidence="3" id="KW-0863">Zinc-finger</keyword>
<name>A0A915NEQ2_MELJA</name>
<keyword evidence="6" id="KW-0804">Transcription</keyword>
<evidence type="ECO:0000256" key="7">
    <source>
        <dbReference type="SAM" id="MobiDB-lite"/>
    </source>
</evidence>
<feature type="domain" description="Polycomb protein VEFS-Box" evidence="8">
    <location>
        <begin position="178"/>
        <end position="265"/>
    </location>
</feature>
<feature type="compositionally biased region" description="Low complexity" evidence="7">
    <location>
        <begin position="1"/>
        <end position="17"/>
    </location>
</feature>
<dbReference type="Proteomes" id="UP000887561">
    <property type="component" value="Unplaced"/>
</dbReference>
<evidence type="ECO:0000256" key="5">
    <source>
        <dbReference type="ARBA" id="ARBA00023015"/>
    </source>
</evidence>
<evidence type="ECO:0000313" key="10">
    <source>
        <dbReference type="WBParaSite" id="scaffold9918_cov286.g14373"/>
    </source>
</evidence>
<evidence type="ECO:0000259" key="8">
    <source>
        <dbReference type="Pfam" id="PF09733"/>
    </source>
</evidence>
<accession>A0A915NEQ2</accession>
<evidence type="ECO:0000256" key="6">
    <source>
        <dbReference type="ARBA" id="ARBA00023163"/>
    </source>
</evidence>
<keyword evidence="5" id="KW-0805">Transcription regulation</keyword>
<dbReference type="GO" id="GO:0008270">
    <property type="term" value="F:zinc ion binding"/>
    <property type="evidence" value="ECO:0007669"/>
    <property type="project" value="UniProtKB-KW"/>
</dbReference>
<reference evidence="10" key="1">
    <citation type="submission" date="2022-11" db="UniProtKB">
        <authorList>
            <consortium name="WormBaseParasite"/>
        </authorList>
    </citation>
    <scope>IDENTIFICATION</scope>
</reference>
<protein>
    <submittedName>
        <fullName evidence="10">Polycomb protein VEFS-Box domain-containing protein</fullName>
    </submittedName>
</protein>
<evidence type="ECO:0000256" key="3">
    <source>
        <dbReference type="ARBA" id="ARBA00022771"/>
    </source>
</evidence>
<feature type="compositionally biased region" description="Polar residues" evidence="7">
    <location>
        <begin position="49"/>
        <end position="83"/>
    </location>
</feature>
<evidence type="ECO:0000256" key="1">
    <source>
        <dbReference type="ARBA" id="ARBA00007416"/>
    </source>
</evidence>
<feature type="compositionally biased region" description="Polar residues" evidence="7">
    <location>
        <begin position="18"/>
        <end position="40"/>
    </location>
</feature>
<proteinExistence type="inferred from homology"/>
<comment type="similarity">
    <text evidence="1">Belongs to the VEFS (VRN2-EMF2-FIS2-SU(Z)12) family.</text>
</comment>
<dbReference type="Pfam" id="PF09733">
    <property type="entry name" value="VEFS-Box"/>
    <property type="match status" value="1"/>
</dbReference>
<keyword evidence="4" id="KW-0862">Zinc</keyword>
<evidence type="ECO:0000313" key="9">
    <source>
        <dbReference type="Proteomes" id="UP000887561"/>
    </source>
</evidence>
<sequence length="402" mass="46952">MLNSSDSSSLSSNPLLSTTRSHQNTRSREIGTSGNCNNLRWNVPKMHFSDSSATEDQHGTENSSSDENSLIGPSTHNVDCSSDTTKIQTKDSTIQFALRVLSVYSPCFFCKAKLHLTNLWTLYKHFRFMHPRFTFTYEIRVNDEFPIERFTAIAHAHCNEFEYLLSMGRFVFEVPTKIDQQWLIQSGSRKLEDITDLHPAERIMMQMWNAFLPGIHITMLARKMTYKAARVFVGYHWRQIEQLKLRTHFLLLLSTLLNVNVIDEEERYDLLMRLDPNYVLFDDSRHFVTQELTLLEKERRNNQRAGSIDDESEYYDSKEDVSKLKNSKKESKANDKDKKCFSNYYITQQSLLPSIEFNSLMELRNRYPFASGKRLGNIWKFIRPYDFKDFALQISTASIAKS</sequence>
<keyword evidence="9" id="KW-1185">Reference proteome</keyword>
<feature type="region of interest" description="Disordered" evidence="7">
    <location>
        <begin position="1"/>
        <end position="83"/>
    </location>
</feature>
<dbReference type="InterPro" id="IPR019135">
    <property type="entry name" value="Polycomb_protein_VEFS-Box"/>
</dbReference>
<keyword evidence="2" id="KW-0479">Metal-binding</keyword>
<organism evidence="9 10">
    <name type="scientific">Meloidogyne javanica</name>
    <name type="common">Root-knot nematode worm</name>
    <dbReference type="NCBI Taxonomy" id="6303"/>
    <lineage>
        <taxon>Eukaryota</taxon>
        <taxon>Metazoa</taxon>
        <taxon>Ecdysozoa</taxon>
        <taxon>Nematoda</taxon>
        <taxon>Chromadorea</taxon>
        <taxon>Rhabditida</taxon>
        <taxon>Tylenchina</taxon>
        <taxon>Tylenchomorpha</taxon>
        <taxon>Tylenchoidea</taxon>
        <taxon>Meloidogynidae</taxon>
        <taxon>Meloidogyninae</taxon>
        <taxon>Meloidogyne</taxon>
        <taxon>Meloidogyne incognita group</taxon>
    </lineage>
</organism>